<keyword evidence="2" id="KW-1185">Reference proteome</keyword>
<evidence type="ECO:0008006" key="3">
    <source>
        <dbReference type="Google" id="ProtNLM"/>
    </source>
</evidence>
<accession>A0AAW0GI36</accession>
<evidence type="ECO:0000313" key="1">
    <source>
        <dbReference type="EMBL" id="KAK7690890.1"/>
    </source>
</evidence>
<organism evidence="1 2">
    <name type="scientific">Cerrena zonata</name>
    <dbReference type="NCBI Taxonomy" id="2478898"/>
    <lineage>
        <taxon>Eukaryota</taxon>
        <taxon>Fungi</taxon>
        <taxon>Dikarya</taxon>
        <taxon>Basidiomycota</taxon>
        <taxon>Agaricomycotina</taxon>
        <taxon>Agaricomycetes</taxon>
        <taxon>Polyporales</taxon>
        <taxon>Cerrenaceae</taxon>
        <taxon>Cerrena</taxon>
    </lineage>
</organism>
<reference evidence="1 2" key="1">
    <citation type="submission" date="2022-09" db="EMBL/GenBank/DDBJ databases">
        <authorList>
            <person name="Palmer J.M."/>
        </authorList>
    </citation>
    <scope>NUCLEOTIDE SEQUENCE [LARGE SCALE GENOMIC DNA]</scope>
    <source>
        <strain evidence="1 2">DSM 7382</strain>
    </source>
</reference>
<proteinExistence type="predicted"/>
<dbReference type="Gene3D" id="2.60.120.620">
    <property type="entry name" value="q2cbj1_9rhob like domain"/>
    <property type="match status" value="1"/>
</dbReference>
<dbReference type="Proteomes" id="UP001385951">
    <property type="component" value="Unassembled WGS sequence"/>
</dbReference>
<sequence length="318" mass="35551">MLPSSVRTALDLKAAIDKAPTKLEPLGSCLSMIKAWQDHYDLEVGAVKVPDAIGRLGKIYKEESHHMSSGYLPKPFDLTITYGEIDISTEIDPFGPPDDNLADNFYRQKEKADIREESAEFLKELFEGAEVSGYGDVESQSTRVNTEVRNAREIPTGHFTVSKSLYKDIEHIWSEHFLPGAVRVEPYKIHLYGPGGCFKPHWDTPEKGLVGTFLVGIGDCVPGDEGNLRVGRDAGMRAYPGSFVAFYPDVEHEVERLRGGYRGVIAFKIFRKFSPLQKSPSKPKPRTDFEKRVLERMKGALSKLTPTLWSTSPAPLLH</sequence>
<protein>
    <recommendedName>
        <fullName evidence="3">Prolyl 4-hydroxylase alpha subunit Fe(2+) 2OG dioxygenase domain-containing protein</fullName>
    </recommendedName>
</protein>
<comment type="caution">
    <text evidence="1">The sequence shown here is derived from an EMBL/GenBank/DDBJ whole genome shotgun (WGS) entry which is preliminary data.</text>
</comment>
<dbReference type="PANTHER" id="PTHR33099">
    <property type="entry name" value="FE2OG DIOXYGENASE DOMAIN-CONTAINING PROTEIN"/>
    <property type="match status" value="1"/>
</dbReference>
<dbReference type="AlphaFoldDB" id="A0AAW0GI36"/>
<name>A0AAW0GI36_9APHY</name>
<dbReference type="PANTHER" id="PTHR33099:SF7">
    <property type="entry name" value="MYND-TYPE DOMAIN-CONTAINING PROTEIN"/>
    <property type="match status" value="1"/>
</dbReference>
<dbReference type="EMBL" id="JASBNA010000006">
    <property type="protein sequence ID" value="KAK7690890.1"/>
    <property type="molecule type" value="Genomic_DNA"/>
</dbReference>
<evidence type="ECO:0000313" key="2">
    <source>
        <dbReference type="Proteomes" id="UP001385951"/>
    </source>
</evidence>
<gene>
    <name evidence="1" type="ORF">QCA50_005992</name>
</gene>